<gene>
    <name evidence="4" type="ORF">DES41_10429</name>
</gene>
<name>A0A368XT29_9BURK</name>
<protein>
    <submittedName>
        <fullName evidence="4">Putative ATPase</fullName>
    </submittedName>
</protein>
<dbReference type="Pfam" id="PF00486">
    <property type="entry name" value="Trans_reg_C"/>
    <property type="match status" value="1"/>
</dbReference>
<evidence type="ECO:0000256" key="1">
    <source>
        <dbReference type="ARBA" id="ARBA00023125"/>
    </source>
</evidence>
<dbReference type="InterPro" id="IPR036388">
    <property type="entry name" value="WH-like_DNA-bd_sf"/>
</dbReference>
<dbReference type="Pfam" id="PF13424">
    <property type="entry name" value="TPR_12"/>
    <property type="match status" value="1"/>
</dbReference>
<dbReference type="Gene3D" id="1.25.40.10">
    <property type="entry name" value="Tetratricopeptide repeat domain"/>
    <property type="match status" value="1"/>
</dbReference>
<dbReference type="SUPFAM" id="SSF48452">
    <property type="entry name" value="TPR-like"/>
    <property type="match status" value="1"/>
</dbReference>
<dbReference type="GO" id="GO:0003677">
    <property type="term" value="F:DNA binding"/>
    <property type="evidence" value="ECO:0007669"/>
    <property type="project" value="UniProtKB-UniRule"/>
</dbReference>
<dbReference type="EMBL" id="QPJK01000004">
    <property type="protein sequence ID" value="RCW71210.1"/>
    <property type="molecule type" value="Genomic_DNA"/>
</dbReference>
<evidence type="ECO:0000256" key="2">
    <source>
        <dbReference type="PROSITE-ProRule" id="PRU01091"/>
    </source>
</evidence>
<comment type="caution">
    <text evidence="4">The sequence shown here is derived from an EMBL/GenBank/DDBJ whole genome shotgun (WGS) entry which is preliminary data.</text>
</comment>
<evidence type="ECO:0000313" key="5">
    <source>
        <dbReference type="Proteomes" id="UP000252884"/>
    </source>
</evidence>
<dbReference type="SMART" id="SM00862">
    <property type="entry name" value="Trans_reg_C"/>
    <property type="match status" value="1"/>
</dbReference>
<evidence type="ECO:0000313" key="4">
    <source>
        <dbReference type="EMBL" id="RCW71210.1"/>
    </source>
</evidence>
<accession>A0A368XT29</accession>
<dbReference type="GO" id="GO:0006355">
    <property type="term" value="P:regulation of DNA-templated transcription"/>
    <property type="evidence" value="ECO:0007669"/>
    <property type="project" value="InterPro"/>
</dbReference>
<dbReference type="InterPro" id="IPR016032">
    <property type="entry name" value="Sig_transdc_resp-reg_C-effctor"/>
</dbReference>
<organism evidence="4 5">
    <name type="scientific">Pseudorhodoferax soli</name>
    <dbReference type="NCBI Taxonomy" id="545864"/>
    <lineage>
        <taxon>Bacteria</taxon>
        <taxon>Pseudomonadati</taxon>
        <taxon>Pseudomonadota</taxon>
        <taxon>Betaproteobacteria</taxon>
        <taxon>Burkholderiales</taxon>
        <taxon>Comamonadaceae</taxon>
    </lineage>
</organism>
<dbReference type="InterPro" id="IPR001867">
    <property type="entry name" value="OmpR/PhoB-type_DNA-bd"/>
</dbReference>
<sequence>MSDPVFRFDRAELRPSTRELRVDGAPVTLGARAFDLLEALVRHRDRMLSKNELFDLVWPQLVVEDNNLQVQVSTLRKLLGARAIVTVPGRGYRFGAVLQEVAAAPPAAAAPALPALQERLGNLTQAETLLGREADLIAVPAMVREHRLVSLLGAGGIGKTSLARAAARQLVDHFPDGIWLVALADVSDAAALPAAVARALEMNLPAGGDPQAELAARLHGRELLVLDNCEHLVWAVAALVEQLLQARPGLHVLVTSQEPLRLKDERQLRLEALAVPAPDALDEAHSHGAVALFVARVQALLPGFVLDAANRAGVVEICRALDGMPLALEFAAARVPLLGVDGVRQHLAQRLRMLKSGSRDAPTRQRTLRATLDWSHALLSVEEKKVFRRLGVFVGGFGLDLAQQVAADEETDVWDVLDLLSNLVDKSMVVLEPGAVPRYRLQETARVYACEQLEQAGEWRAMQLAHARCLLDIFNRRARMARTGFESLDHWVLAYQPEVENLRCAIEWATDAGERALALELANLAAEFMYQIGRYAECVSWMRRVEPLLDAHTPELVAARFRLGLAMVGLHGGIDGPTRLALLEEARAVFERHPPHVVLVYTLCMRAYVAGICGELGVARQSLQRVAELVQRPELALLRGVWQYVEGMVCRSEGRPEAAFAAFTEALPFARQAGDGRTLFYLQNNLAAVHHELGRLDEAVRQYRATLQLLQASPRTDAEMMAFALNWFAHALTAQGALDEALAQVERSLPYCRRSLGLRHFSGMLSLLAARRGKLREAVQLLGCDDAARQRRGEVRTPLDTRTMEATLALAAQAHAPERIAVWRLHGSALDEEQAQALVFG</sequence>
<dbReference type="InterPro" id="IPR027417">
    <property type="entry name" value="P-loop_NTPase"/>
</dbReference>
<dbReference type="GO" id="GO:0000160">
    <property type="term" value="P:phosphorelay signal transduction system"/>
    <property type="evidence" value="ECO:0007669"/>
    <property type="project" value="InterPro"/>
</dbReference>
<dbReference type="PROSITE" id="PS51755">
    <property type="entry name" value="OMPR_PHOB"/>
    <property type="match status" value="1"/>
</dbReference>
<dbReference type="CDD" id="cd00383">
    <property type="entry name" value="trans_reg_C"/>
    <property type="match status" value="1"/>
</dbReference>
<reference evidence="4 5" key="1">
    <citation type="submission" date="2018-07" db="EMBL/GenBank/DDBJ databases">
        <title>Genomic Encyclopedia of Type Strains, Phase IV (KMG-IV): sequencing the most valuable type-strain genomes for metagenomic binning, comparative biology and taxonomic classification.</title>
        <authorList>
            <person name="Goeker M."/>
        </authorList>
    </citation>
    <scope>NUCLEOTIDE SEQUENCE [LARGE SCALE GENOMIC DNA]</scope>
    <source>
        <strain evidence="4 5">DSM 21634</strain>
    </source>
</reference>
<dbReference type="SUPFAM" id="SSF52540">
    <property type="entry name" value="P-loop containing nucleoside triphosphate hydrolases"/>
    <property type="match status" value="1"/>
</dbReference>
<feature type="domain" description="OmpR/PhoB-type" evidence="3">
    <location>
        <begin position="3"/>
        <end position="96"/>
    </location>
</feature>
<dbReference type="AlphaFoldDB" id="A0A368XT29"/>
<dbReference type="RefSeq" id="WP_114468467.1">
    <property type="nucleotide sequence ID" value="NZ_QPJK01000004.1"/>
</dbReference>
<dbReference type="Proteomes" id="UP000252884">
    <property type="component" value="Unassembled WGS sequence"/>
</dbReference>
<evidence type="ECO:0000259" key="3">
    <source>
        <dbReference type="PROSITE" id="PS51755"/>
    </source>
</evidence>
<dbReference type="Gene3D" id="1.10.10.10">
    <property type="entry name" value="Winged helix-like DNA-binding domain superfamily/Winged helix DNA-binding domain"/>
    <property type="match status" value="1"/>
</dbReference>
<dbReference type="OrthoDB" id="9811542at2"/>
<dbReference type="PANTHER" id="PTHR47691">
    <property type="entry name" value="REGULATOR-RELATED"/>
    <property type="match status" value="1"/>
</dbReference>
<dbReference type="Gene3D" id="3.40.50.300">
    <property type="entry name" value="P-loop containing nucleotide triphosphate hydrolases"/>
    <property type="match status" value="1"/>
</dbReference>
<dbReference type="PANTHER" id="PTHR47691:SF3">
    <property type="entry name" value="HTH-TYPE TRANSCRIPTIONAL REGULATOR RV0890C-RELATED"/>
    <property type="match status" value="1"/>
</dbReference>
<proteinExistence type="predicted"/>
<keyword evidence="1 2" id="KW-0238">DNA-binding</keyword>
<feature type="DNA-binding region" description="OmpR/PhoB-type" evidence="2">
    <location>
        <begin position="3"/>
        <end position="96"/>
    </location>
</feature>
<keyword evidence="5" id="KW-1185">Reference proteome</keyword>
<dbReference type="InterPro" id="IPR011990">
    <property type="entry name" value="TPR-like_helical_dom_sf"/>
</dbReference>
<dbReference type="SUPFAM" id="SSF46894">
    <property type="entry name" value="C-terminal effector domain of the bipartite response regulators"/>
    <property type="match status" value="1"/>
</dbReference>